<protein>
    <recommendedName>
        <fullName evidence="11">Disease resistance R13L4/SHOC-2-like LRR domain-containing protein</fullName>
    </recommendedName>
</protein>
<proteinExistence type="predicted"/>
<keyword evidence="9" id="KW-1133">Transmembrane helix</keyword>
<evidence type="ECO:0000256" key="1">
    <source>
        <dbReference type="ARBA" id="ARBA00004236"/>
    </source>
</evidence>
<dbReference type="PRINTS" id="PR00019">
    <property type="entry name" value="LEURICHRPT"/>
</dbReference>
<feature type="region of interest" description="Disordered" evidence="8">
    <location>
        <begin position="487"/>
        <end position="506"/>
    </location>
</feature>
<evidence type="ECO:0000256" key="7">
    <source>
        <dbReference type="ARBA" id="ARBA00023180"/>
    </source>
</evidence>
<evidence type="ECO:0000313" key="13">
    <source>
        <dbReference type="Proteomes" id="UP000639772"/>
    </source>
</evidence>
<comment type="caution">
    <text evidence="12">The sequence shown here is derived from an EMBL/GenBank/DDBJ whole genome shotgun (WGS) entry which is preliminary data.</text>
</comment>
<keyword evidence="4 10" id="KW-0732">Signal</keyword>
<dbReference type="SUPFAM" id="SSF52058">
    <property type="entry name" value="L domain-like"/>
    <property type="match status" value="1"/>
</dbReference>
<feature type="transmembrane region" description="Helical" evidence="9">
    <location>
        <begin position="446"/>
        <end position="469"/>
    </location>
</feature>
<comment type="subcellular location">
    <subcellularLocation>
        <location evidence="1">Cell membrane</location>
    </subcellularLocation>
</comment>
<dbReference type="Gene3D" id="3.80.10.10">
    <property type="entry name" value="Ribonuclease Inhibitor"/>
    <property type="match status" value="1"/>
</dbReference>
<sequence>MKGTVETHVMLFITLFFLPLSVGEITAPMESTEQEALYLTIQGFVGDWWNGSGLYPDPCGWTPIQGVSCDLYNGLWYISILNFGPVLDNSLECFSSASFSQFLFKLKHLRSLSFFECFSASQSTILPSTGWENLAGSLETLEFRSNRGLTGEIPIQFGYLTNLQSLVLVDNGFIGRLPQELVNLTSLRRLSLSGNGFTGSIPDSLGKTMTELLILDLSSNSLTGSIPSSIGGLVSLLKLDMNNNLLSGSLPGELGKLKNLTLLDLRNNSLTGGLVQSLQGMASLQDMLLSNNPLGGNLVEFKWENLQHLTNLDLSNMKLTGTIPETIAGLKRLRFLALNNNHLSGTVPPRLADLVSLNALYLNGNNLTGELVFTKDFFERMGRRFASWNNRNLCYRAGSFVPFGVELCNAGEAPDQNPQDKPHGNDGHLVSRLDASFGFQASSTNWSFVVMLVQEVVVFCLLYLFLSIWSRQSRQIRRCFQAGSRRKKEANPAVSGSPLYRNSDPV</sequence>
<name>A0A835Q5N8_VANPL</name>
<gene>
    <name evidence="12" type="ORF">HPP92_021469</name>
</gene>
<dbReference type="InterPro" id="IPR055414">
    <property type="entry name" value="LRR_R13L4/SHOC2-like"/>
</dbReference>
<dbReference type="PANTHER" id="PTHR48057:SF13">
    <property type="entry name" value="PROTEIN KINASE, PLANT-TYPE, PUTATIVE-RELATED"/>
    <property type="match status" value="1"/>
</dbReference>
<keyword evidence="9" id="KW-0812">Transmembrane</keyword>
<dbReference type="Proteomes" id="UP000639772">
    <property type="component" value="Chromosome 11"/>
</dbReference>
<evidence type="ECO:0000256" key="9">
    <source>
        <dbReference type="SAM" id="Phobius"/>
    </source>
</evidence>
<feature type="signal peptide" evidence="10">
    <location>
        <begin position="1"/>
        <end position="23"/>
    </location>
</feature>
<dbReference type="FunFam" id="3.80.10.10:FF:000041">
    <property type="entry name" value="LRR receptor-like serine/threonine-protein kinase ERECTA"/>
    <property type="match status" value="1"/>
</dbReference>
<feature type="chain" id="PRO_5032564928" description="Disease resistance R13L4/SHOC-2-like LRR domain-containing protein" evidence="10">
    <location>
        <begin position="24"/>
        <end position="506"/>
    </location>
</feature>
<dbReference type="InterPro" id="IPR032675">
    <property type="entry name" value="LRR_dom_sf"/>
</dbReference>
<feature type="domain" description="Disease resistance R13L4/SHOC-2-like LRR" evidence="11">
    <location>
        <begin position="156"/>
        <end position="382"/>
    </location>
</feature>
<keyword evidence="3" id="KW-0433">Leucine-rich repeat</keyword>
<reference evidence="12 13" key="1">
    <citation type="journal article" date="2020" name="Nat. Food">
        <title>A phased Vanilla planifolia genome enables genetic improvement of flavour and production.</title>
        <authorList>
            <person name="Hasing T."/>
            <person name="Tang H."/>
            <person name="Brym M."/>
            <person name="Khazi F."/>
            <person name="Huang T."/>
            <person name="Chambers A.H."/>
        </authorList>
    </citation>
    <scope>NUCLEOTIDE SEQUENCE [LARGE SCALE GENOMIC DNA]</scope>
    <source>
        <tissue evidence="12">Leaf</tissue>
    </source>
</reference>
<dbReference type="FunFam" id="3.80.10.10:FF:000269">
    <property type="entry name" value="Piriformospora indica-insensitive protein 2"/>
    <property type="match status" value="1"/>
</dbReference>
<evidence type="ECO:0000256" key="2">
    <source>
        <dbReference type="ARBA" id="ARBA00022475"/>
    </source>
</evidence>
<evidence type="ECO:0000313" key="12">
    <source>
        <dbReference type="EMBL" id="KAG0462993.1"/>
    </source>
</evidence>
<dbReference type="FunFam" id="3.80.10.10:FF:000299">
    <property type="entry name" value="Piriformospora indica-insensitive protein 2"/>
    <property type="match status" value="1"/>
</dbReference>
<evidence type="ECO:0000256" key="10">
    <source>
        <dbReference type="SAM" id="SignalP"/>
    </source>
</evidence>
<dbReference type="InterPro" id="IPR052595">
    <property type="entry name" value="LRRC69/RLP"/>
</dbReference>
<evidence type="ECO:0000256" key="8">
    <source>
        <dbReference type="SAM" id="MobiDB-lite"/>
    </source>
</evidence>
<dbReference type="PANTHER" id="PTHR48057">
    <property type="entry name" value="LEUCINE-RICH REPEAT SERINE/THREONINE-PROTEIN KINASE 1"/>
    <property type="match status" value="1"/>
</dbReference>
<evidence type="ECO:0000256" key="6">
    <source>
        <dbReference type="ARBA" id="ARBA00023136"/>
    </source>
</evidence>
<dbReference type="GO" id="GO:0005886">
    <property type="term" value="C:plasma membrane"/>
    <property type="evidence" value="ECO:0007669"/>
    <property type="project" value="UniProtKB-SubCell"/>
</dbReference>
<evidence type="ECO:0000256" key="4">
    <source>
        <dbReference type="ARBA" id="ARBA00022729"/>
    </source>
</evidence>
<dbReference type="EMBL" id="JADCNM010000011">
    <property type="protein sequence ID" value="KAG0462993.1"/>
    <property type="molecule type" value="Genomic_DNA"/>
</dbReference>
<dbReference type="InterPro" id="IPR003591">
    <property type="entry name" value="Leu-rich_rpt_typical-subtyp"/>
</dbReference>
<evidence type="ECO:0000256" key="5">
    <source>
        <dbReference type="ARBA" id="ARBA00022737"/>
    </source>
</evidence>
<keyword evidence="7" id="KW-0325">Glycoprotein</keyword>
<dbReference type="GO" id="GO:0051707">
    <property type="term" value="P:response to other organism"/>
    <property type="evidence" value="ECO:0007669"/>
    <property type="project" value="UniProtKB-ARBA"/>
</dbReference>
<accession>A0A835Q5N8</accession>
<keyword evidence="6 9" id="KW-0472">Membrane</keyword>
<keyword evidence="5" id="KW-0677">Repeat</keyword>
<dbReference type="Pfam" id="PF23598">
    <property type="entry name" value="LRR_14"/>
    <property type="match status" value="1"/>
</dbReference>
<evidence type="ECO:0000259" key="11">
    <source>
        <dbReference type="Pfam" id="PF23598"/>
    </source>
</evidence>
<organism evidence="12 13">
    <name type="scientific">Vanilla planifolia</name>
    <name type="common">Vanilla</name>
    <dbReference type="NCBI Taxonomy" id="51239"/>
    <lineage>
        <taxon>Eukaryota</taxon>
        <taxon>Viridiplantae</taxon>
        <taxon>Streptophyta</taxon>
        <taxon>Embryophyta</taxon>
        <taxon>Tracheophyta</taxon>
        <taxon>Spermatophyta</taxon>
        <taxon>Magnoliopsida</taxon>
        <taxon>Liliopsida</taxon>
        <taxon>Asparagales</taxon>
        <taxon>Orchidaceae</taxon>
        <taxon>Vanilloideae</taxon>
        <taxon>Vanilleae</taxon>
        <taxon>Vanilla</taxon>
    </lineage>
</organism>
<dbReference type="AlphaFoldDB" id="A0A835Q5N8"/>
<keyword evidence="2" id="KW-1003">Cell membrane</keyword>
<dbReference type="SMART" id="SM00369">
    <property type="entry name" value="LRR_TYP"/>
    <property type="match status" value="5"/>
</dbReference>
<evidence type="ECO:0000256" key="3">
    <source>
        <dbReference type="ARBA" id="ARBA00022614"/>
    </source>
</evidence>
<dbReference type="OrthoDB" id="676979at2759"/>